<sequence length="91" mass="10629">MGVNCTNNDKKLILSIQLGLILLSDKLRFDMHTGISNSPLLTLHRKSKQNPKPNLDMYKNMREKNIIEKSSEANRFFPLILFSYKCFRMKP</sequence>
<protein>
    <submittedName>
        <fullName evidence="1">Uncharacterized protein</fullName>
    </submittedName>
</protein>
<accession>T1IUN4</accession>
<dbReference type="Proteomes" id="UP000014500">
    <property type="component" value="Unassembled WGS sequence"/>
</dbReference>
<reference evidence="2" key="1">
    <citation type="submission" date="2011-05" db="EMBL/GenBank/DDBJ databases">
        <authorList>
            <person name="Richards S.R."/>
            <person name="Qu J."/>
            <person name="Jiang H."/>
            <person name="Jhangiani S.N."/>
            <person name="Agravi P."/>
            <person name="Goodspeed R."/>
            <person name="Gross S."/>
            <person name="Mandapat C."/>
            <person name="Jackson L."/>
            <person name="Mathew T."/>
            <person name="Pu L."/>
            <person name="Thornton R."/>
            <person name="Saada N."/>
            <person name="Wilczek-Boney K.B."/>
            <person name="Lee S."/>
            <person name="Kovar C."/>
            <person name="Wu Y."/>
            <person name="Scherer S.E."/>
            <person name="Worley K.C."/>
            <person name="Muzny D.M."/>
            <person name="Gibbs R."/>
        </authorList>
    </citation>
    <scope>NUCLEOTIDE SEQUENCE</scope>
    <source>
        <strain evidence="2">Brora</strain>
    </source>
</reference>
<evidence type="ECO:0000313" key="2">
    <source>
        <dbReference type="Proteomes" id="UP000014500"/>
    </source>
</evidence>
<evidence type="ECO:0000313" key="1">
    <source>
        <dbReference type="EnsemblMetazoa" id="SMAR004862-PA"/>
    </source>
</evidence>
<proteinExistence type="predicted"/>
<reference evidence="1" key="2">
    <citation type="submission" date="2015-02" db="UniProtKB">
        <authorList>
            <consortium name="EnsemblMetazoa"/>
        </authorList>
    </citation>
    <scope>IDENTIFICATION</scope>
</reference>
<name>T1IUN4_STRMM</name>
<dbReference type="EnsemblMetazoa" id="SMAR004862-RA">
    <property type="protein sequence ID" value="SMAR004862-PA"/>
    <property type="gene ID" value="SMAR004862"/>
</dbReference>
<organism evidence="1 2">
    <name type="scientific">Strigamia maritima</name>
    <name type="common">European centipede</name>
    <name type="synonym">Geophilus maritimus</name>
    <dbReference type="NCBI Taxonomy" id="126957"/>
    <lineage>
        <taxon>Eukaryota</taxon>
        <taxon>Metazoa</taxon>
        <taxon>Ecdysozoa</taxon>
        <taxon>Arthropoda</taxon>
        <taxon>Myriapoda</taxon>
        <taxon>Chilopoda</taxon>
        <taxon>Pleurostigmophora</taxon>
        <taxon>Geophilomorpha</taxon>
        <taxon>Linotaeniidae</taxon>
        <taxon>Strigamia</taxon>
    </lineage>
</organism>
<keyword evidence="2" id="KW-1185">Reference proteome</keyword>
<dbReference type="EMBL" id="JH431547">
    <property type="status" value="NOT_ANNOTATED_CDS"/>
    <property type="molecule type" value="Genomic_DNA"/>
</dbReference>
<dbReference type="HOGENOM" id="CLU_2429865_0_0_1"/>
<dbReference type="AlphaFoldDB" id="T1IUN4"/>